<evidence type="ECO:0000256" key="2">
    <source>
        <dbReference type="ARBA" id="ARBA00009592"/>
    </source>
</evidence>
<dbReference type="EMBL" id="JACMSC010000012">
    <property type="protein sequence ID" value="KAG6496397.1"/>
    <property type="molecule type" value="Genomic_DNA"/>
</dbReference>
<evidence type="ECO:0000259" key="12">
    <source>
        <dbReference type="Pfam" id="PF23598"/>
    </source>
</evidence>
<keyword evidence="5" id="KW-0812">Transmembrane</keyword>
<dbReference type="FunFam" id="3.80.10.10:FF:000649">
    <property type="entry name" value="Leucine Rich Repeat family protein"/>
    <property type="match status" value="1"/>
</dbReference>
<proteinExistence type="inferred from homology"/>
<comment type="caution">
    <text evidence="13">The sequence shown here is derived from an EMBL/GenBank/DDBJ whole genome shotgun (WGS) entry which is preliminary data.</text>
</comment>
<feature type="domain" description="Disease resistance R13L4/SHOC-2-like LRR" evidence="12">
    <location>
        <begin position="742"/>
        <end position="902"/>
    </location>
</feature>
<evidence type="ECO:0000256" key="7">
    <source>
        <dbReference type="ARBA" id="ARBA00022737"/>
    </source>
</evidence>
<dbReference type="GO" id="GO:0005886">
    <property type="term" value="C:plasma membrane"/>
    <property type="evidence" value="ECO:0007669"/>
    <property type="project" value="UniProtKB-SubCell"/>
</dbReference>
<dbReference type="SUPFAM" id="SSF52058">
    <property type="entry name" value="L domain-like"/>
    <property type="match status" value="4"/>
</dbReference>
<keyword evidence="6" id="KW-0732">Signal</keyword>
<accession>A0A8J5GBR5</accession>
<keyword evidence="14" id="KW-1185">Reference proteome</keyword>
<dbReference type="SMART" id="SM00369">
    <property type="entry name" value="LRR_TYP"/>
    <property type="match status" value="26"/>
</dbReference>
<feature type="domain" description="Leucine-rich repeat-containing N-terminal plant-type" evidence="11">
    <location>
        <begin position="1369"/>
        <end position="1404"/>
    </location>
</feature>
<dbReference type="SMART" id="SM00365">
    <property type="entry name" value="LRR_SD22"/>
    <property type="match status" value="7"/>
</dbReference>
<comment type="similarity">
    <text evidence="2">Belongs to the RLP family.</text>
</comment>
<evidence type="ECO:0000256" key="4">
    <source>
        <dbReference type="ARBA" id="ARBA00022614"/>
    </source>
</evidence>
<dbReference type="Proteomes" id="UP000734854">
    <property type="component" value="Unassembled WGS sequence"/>
</dbReference>
<evidence type="ECO:0000256" key="5">
    <source>
        <dbReference type="ARBA" id="ARBA00022692"/>
    </source>
</evidence>
<evidence type="ECO:0000313" key="13">
    <source>
        <dbReference type="EMBL" id="KAG6496397.1"/>
    </source>
</evidence>
<feature type="domain" description="Leucine-rich repeat-containing N-terminal plant-type" evidence="11">
    <location>
        <begin position="399"/>
        <end position="434"/>
    </location>
</feature>
<dbReference type="SUPFAM" id="SSF52047">
    <property type="entry name" value="RNI-like"/>
    <property type="match status" value="2"/>
</dbReference>
<dbReference type="InterPro" id="IPR013210">
    <property type="entry name" value="LRR_N_plant-typ"/>
</dbReference>
<dbReference type="PANTHER" id="PTHR48063">
    <property type="entry name" value="LRR RECEPTOR-LIKE KINASE"/>
    <property type="match status" value="1"/>
</dbReference>
<dbReference type="InterPro" id="IPR046956">
    <property type="entry name" value="RLP23-like"/>
</dbReference>
<name>A0A8J5GBR5_ZINOF</name>
<protein>
    <recommendedName>
        <fullName evidence="15">Leucine-rich repeat-containing N-terminal plant-type domain-containing protein</fullName>
    </recommendedName>
</protein>
<reference evidence="13 14" key="1">
    <citation type="submission" date="2020-08" db="EMBL/GenBank/DDBJ databases">
        <title>Plant Genome Project.</title>
        <authorList>
            <person name="Zhang R.-G."/>
        </authorList>
    </citation>
    <scope>NUCLEOTIDE SEQUENCE [LARGE SCALE GENOMIC DNA]</scope>
    <source>
        <tissue evidence="13">Rhizome</tissue>
    </source>
</reference>
<keyword evidence="7" id="KW-0677">Repeat</keyword>
<evidence type="ECO:0000259" key="11">
    <source>
        <dbReference type="Pfam" id="PF08263"/>
    </source>
</evidence>
<dbReference type="InterPro" id="IPR003591">
    <property type="entry name" value="Leu-rich_rpt_typical-subtyp"/>
</dbReference>
<sequence>MILAFSFKEAAVATPTVGCSEVERDALLVFKANVKDPSHRLASWSPRIDCCKWSGVVCRGSKDNNATLFQGQHVVELNLENPNVDGDEQTFHTALRGEILSPSLLNLTRLELLDLSGNDFEGAPIPHFIGSFQKLKYLELYGSNFSGVIPSQLGNLSSLYHLGLQSTMDAIPIAHRLDWLSGLSSLNFLDVNYVNLSTVSQSWLSEVNMLPSLRELYLEECDLNYIPSSFTSHLNLTSLVLLDLGFNDFNSTIPNWLWNLTKLSALDFYESSLFGPIPTKIGTLSRLRKLYLDSNNFTGSIPTSIGNLTSLTTLSLSDISLSGSIPNHDWVLPFQLDTIDLASCIVGPRKASLQDSMKAMPPQSFYFSLMLCGLMSLAFSFKEAAVATPTIGCSYSEVERDALLAFQANVKDPSHRLASWSPRIDCCKWSGVVCRSSKANNATLFQVQHVVELNLSNVDYKHTLRGEILSPSLLNLTQLQLLDLSGNDFEGTPIPHFIGSFQKLKYLELSGSNFSGVIPSQLGNLSSLYHLGLQSTLDAASIAHRLDWLSGLSSLSYLDMSGVNLSTVSQNWLSVVNMLPSLRELYLHICGLTYIPSSFNFHLNLTSLITLGLGGNNFNSTLPNWLWNLTEMSTLHFYSSSLFGPIPMEIGNLTSLISLSLSFNSLSGSIPIELGNLTSLISLDLSINSLSGPIPIELGNLTSLEKLDLSYNLLSGSIPTEIGNLTSLISLDLYLNSLSGFIPTEIGNLISLTSLWLFGNLLSGSIPTQIGNLTSLTNLELSSNSLSGLIPTDIGNLTNLISIDLSMNALSGPIPSEISKLSNLKSLRLSYNSLVSVVSELHLANLTNLTGLALGENSRITISLDYDWVPPFQLISIDLASCIVGPRFPGWLRSQKSMLELSLSNTSIEDNLPNWFWNISSATIGIIDLSRNKFSGALPSSLEGMPTLEILILSYNKLEGLVPRWPIQINMLELSFNNFSGPLPSISFYFSSLQSSIHFGFEIMLSNNQINGSIPSYICNLKLRGSLDLSNNELSGEIPKCWQVEAARSLYFVHLGNNKLSGEIPRSLGNLIGLRSLHLNNNNLSGHLPPSLQNCHELVVLDLADNKFSGRIPAWIGQSLLQLTILRLRSNDLFGVIPPNLGELKNLQIIDLANNNLWEIPYSFGHFNAITSTSRAMDWINSPEDRLDGFEYGENDSISIITKGIEYYFSSTLYLVKSIDLSNNGLTGEIPMTLGSLAGLQTLNLSRNNLRGKIPCTISGMRSLETLDLSFNNLSDVIPQGLSALTALSHLNLSYNNLSGKIPSGNQLQTLEDASIYKGNIYLCGDVIQKNCSDYKRNNLTVEGYQSNTLWLPFYLGIFAGYVTGLWLERDALLAFKANVKDPSHRLVSWSPRIDCCKWSGVVCRGSKDNNATLFQVQHVMELNLSNVDYKHTLRGEILSPSLLNLTRWLSEVNMLPSLRELYLEECDLNNIPSSFTSHLNLTSLVLLDLGFNDFYSTIPNWLWNLTKLSALDFYESSLFGPIPIEIGTLSRLRKLYLDNYDWVLPFQLDTIDLASCIVGPSLDLSNNQLSGGIPKCWQEVATGLYFVHLGNNKLSGEIPRSLGNLIGLRSLHLNNNNLGGHLPLSLQNCSGLVVLDLADNKFSGSIPTWIGQSLESLTVLKLRSNDFSDIIPANLGELHSLQIVDLANNNLSGEILYSFGNFNAITSTTRVMVQTISTEGWSDEVYFGEKDSISIVTEGDEYIFSSTLYLVKSIDLSNNNFTGEIPTTLGSLVGLQTLNLSRNNLRGKIPYTIGGMISLETLDLSFNNLSDVIPQSLTTLTSLSHLNLSYNNLSGQIPSGNQLQTLEDASIYKGNVYLCGNVIHKNCSDYNKNNLTVEGYQKNTSQLLPLYLDSFTTASSVPYLESVVAAARTAPTLAGVTESHPLCPSTDVGHQVRPSAAVAYALASGFVSSSQ</sequence>
<evidence type="ECO:0000256" key="1">
    <source>
        <dbReference type="ARBA" id="ARBA00004251"/>
    </source>
</evidence>
<gene>
    <name evidence="13" type="ORF">ZIOFF_044259</name>
</gene>
<evidence type="ECO:0000256" key="6">
    <source>
        <dbReference type="ARBA" id="ARBA00022729"/>
    </source>
</evidence>
<dbReference type="FunFam" id="3.80.10.10:FF:000213">
    <property type="entry name" value="Tyrosine-sulfated glycopeptide receptor 1"/>
    <property type="match status" value="2"/>
</dbReference>
<keyword evidence="4" id="KW-0433">Leucine-rich repeat</keyword>
<dbReference type="Pfam" id="PF13855">
    <property type="entry name" value="LRR_8"/>
    <property type="match status" value="2"/>
</dbReference>
<evidence type="ECO:0000256" key="10">
    <source>
        <dbReference type="ARBA" id="ARBA00023180"/>
    </source>
</evidence>
<keyword evidence="9" id="KW-0472">Membrane</keyword>
<dbReference type="Pfam" id="PF00560">
    <property type="entry name" value="LRR_1"/>
    <property type="match status" value="16"/>
</dbReference>
<dbReference type="PROSITE" id="PS51450">
    <property type="entry name" value="LRR"/>
    <property type="match status" value="5"/>
</dbReference>
<evidence type="ECO:0008006" key="15">
    <source>
        <dbReference type="Google" id="ProtNLM"/>
    </source>
</evidence>
<dbReference type="Pfam" id="PF23598">
    <property type="entry name" value="LRR_14"/>
    <property type="match status" value="1"/>
</dbReference>
<keyword evidence="3" id="KW-1003">Cell membrane</keyword>
<evidence type="ECO:0000256" key="9">
    <source>
        <dbReference type="ARBA" id="ARBA00023136"/>
    </source>
</evidence>
<dbReference type="Gene3D" id="3.80.10.10">
    <property type="entry name" value="Ribonuclease Inhibitor"/>
    <property type="match status" value="9"/>
</dbReference>
<dbReference type="Pfam" id="PF08263">
    <property type="entry name" value="LRRNT_2"/>
    <property type="match status" value="3"/>
</dbReference>
<dbReference type="FunFam" id="3.80.10.10:FF:000095">
    <property type="entry name" value="LRR receptor-like serine/threonine-protein kinase GSO1"/>
    <property type="match status" value="2"/>
</dbReference>
<dbReference type="InterPro" id="IPR032675">
    <property type="entry name" value="LRR_dom_sf"/>
</dbReference>
<dbReference type="PANTHER" id="PTHR48063:SF90">
    <property type="entry name" value="OS11G0565920 PROTEIN"/>
    <property type="match status" value="1"/>
</dbReference>
<dbReference type="InterPro" id="IPR001611">
    <property type="entry name" value="Leu-rich_rpt"/>
</dbReference>
<keyword evidence="8" id="KW-1133">Transmembrane helix</keyword>
<evidence type="ECO:0000313" key="14">
    <source>
        <dbReference type="Proteomes" id="UP000734854"/>
    </source>
</evidence>
<organism evidence="13 14">
    <name type="scientific">Zingiber officinale</name>
    <name type="common">Ginger</name>
    <name type="synonym">Amomum zingiber</name>
    <dbReference type="NCBI Taxonomy" id="94328"/>
    <lineage>
        <taxon>Eukaryota</taxon>
        <taxon>Viridiplantae</taxon>
        <taxon>Streptophyta</taxon>
        <taxon>Embryophyta</taxon>
        <taxon>Tracheophyta</taxon>
        <taxon>Spermatophyta</taxon>
        <taxon>Magnoliopsida</taxon>
        <taxon>Liliopsida</taxon>
        <taxon>Zingiberales</taxon>
        <taxon>Zingiberaceae</taxon>
        <taxon>Zingiber</taxon>
    </lineage>
</organism>
<comment type="subcellular location">
    <subcellularLocation>
        <location evidence="1">Cell membrane</location>
        <topology evidence="1">Single-pass type I membrane protein</topology>
    </subcellularLocation>
</comment>
<evidence type="ECO:0000256" key="3">
    <source>
        <dbReference type="ARBA" id="ARBA00022475"/>
    </source>
</evidence>
<evidence type="ECO:0000256" key="8">
    <source>
        <dbReference type="ARBA" id="ARBA00022989"/>
    </source>
</evidence>
<feature type="domain" description="Leucine-rich repeat-containing N-terminal plant-type" evidence="11">
    <location>
        <begin position="23"/>
        <end position="58"/>
    </location>
</feature>
<keyword evidence="10" id="KW-0325">Glycoprotein</keyword>
<dbReference type="InterPro" id="IPR055414">
    <property type="entry name" value="LRR_R13L4/SHOC2-like"/>
</dbReference>